<sequence>MLIRSELDLNSVRNCTDSIKHRLKQTMLNQELVFMRQVYELHRLHRIQTAMMEDFEQKGMDSYNLHTRCVNSISIGPNNHATRSMAGFTLSNDFSSQHRWHRLHCLTQKPLDLQLSADEFISCSADDFIGKGVLGCSLKEPLSTGNTSRGRVIDLDDLKLSLSTGGDAAKKSGYCKAWIGTKSGPSSSEIIDLENPNLVFSDNAAYLGRTSGFSAQNISSLHEHMLERVSQMSMRDNPSGTPLANSVVDMHPIYPRITSSDAGLNGYGREFVSADHWRRNQTSGTCVSGSPYLNMVKVEDSSCFTVDHSVTVHPPRSSPSCLRPTSQKANVNHCTKTRDMPRQLDLNVDLAVSYGDQVSVIDLDSDSGEDLCSSRSDQKVESVGSLSKLSNGLLCDIRTVEVRMESNIERDAESPVLLHSSRNHEAANELNCHEFCSSSESDCVGPRSSSVKSMQSSVVCRDLNMCTDDESQKAEVAHIGEQDQRSSESSESNILHGHITSQEADVDELVQKAAESLLHISLQSQQVVLKEFQSEEDDQPQCSSDSFAEMVLNAKESNPDDYCVSSNAFVVDESEKKENRHKLKRGTRMKDFQKDILPGLSILSRHEICEDINILEGVIRSREYKKMRAKFGDRSDWSRPTRSKRSRVRGSRR</sequence>
<evidence type="ECO:0000313" key="2">
    <source>
        <dbReference type="EMBL" id="MBA4673070.1"/>
    </source>
</evidence>
<protein>
    <submittedName>
        <fullName evidence="2">Uncharacterized protein</fullName>
    </submittedName>
</protein>
<feature type="region of interest" description="Disordered" evidence="1">
    <location>
        <begin position="471"/>
        <end position="493"/>
    </location>
</feature>
<dbReference type="InterPro" id="IPR008581">
    <property type="entry name" value="DUF863_pln"/>
</dbReference>
<proteinExistence type="predicted"/>
<feature type="compositionally biased region" description="Basic and acidic residues" evidence="1">
    <location>
        <begin position="471"/>
        <end position="488"/>
    </location>
</feature>
<feature type="region of interest" description="Disordered" evidence="1">
    <location>
        <begin position="629"/>
        <end position="653"/>
    </location>
</feature>
<dbReference type="EMBL" id="GISG01257500">
    <property type="protein sequence ID" value="MBA4673070.1"/>
    <property type="molecule type" value="Transcribed_RNA"/>
</dbReference>
<dbReference type="EMBL" id="GISG01257497">
    <property type="protein sequence ID" value="MBA4673068.1"/>
    <property type="molecule type" value="Transcribed_RNA"/>
</dbReference>
<feature type="compositionally biased region" description="Basic residues" evidence="1">
    <location>
        <begin position="641"/>
        <end position="653"/>
    </location>
</feature>
<evidence type="ECO:0000256" key="1">
    <source>
        <dbReference type="SAM" id="MobiDB-lite"/>
    </source>
</evidence>
<reference evidence="2" key="2">
    <citation type="submission" date="2020-07" db="EMBL/GenBank/DDBJ databases">
        <authorList>
            <person name="Vera ALvarez R."/>
            <person name="Arias-Moreno D.M."/>
            <person name="Jimenez-Jacinto V."/>
            <person name="Jimenez-Bremont J.F."/>
            <person name="Swaminathan K."/>
            <person name="Moose S.P."/>
            <person name="Guerrero-Gonzalez M.L."/>
            <person name="Marino-Ramirez L."/>
            <person name="Landsman D."/>
            <person name="Rodriguez-Kessler M."/>
            <person name="Delgado-Sanchez P."/>
        </authorList>
    </citation>
    <scope>NUCLEOTIDE SEQUENCE</scope>
    <source>
        <tissue evidence="2">Cladode</tissue>
    </source>
</reference>
<dbReference type="AlphaFoldDB" id="A0A7C9ARC1"/>
<feature type="compositionally biased region" description="Basic and acidic residues" evidence="1">
    <location>
        <begin position="629"/>
        <end position="639"/>
    </location>
</feature>
<organism evidence="2">
    <name type="scientific">Opuntia streptacantha</name>
    <name type="common">Prickly pear cactus</name>
    <name type="synonym">Opuntia cardona</name>
    <dbReference type="NCBI Taxonomy" id="393608"/>
    <lineage>
        <taxon>Eukaryota</taxon>
        <taxon>Viridiplantae</taxon>
        <taxon>Streptophyta</taxon>
        <taxon>Embryophyta</taxon>
        <taxon>Tracheophyta</taxon>
        <taxon>Spermatophyta</taxon>
        <taxon>Magnoliopsida</taxon>
        <taxon>eudicotyledons</taxon>
        <taxon>Gunneridae</taxon>
        <taxon>Pentapetalae</taxon>
        <taxon>Caryophyllales</taxon>
        <taxon>Cactineae</taxon>
        <taxon>Cactaceae</taxon>
        <taxon>Opuntioideae</taxon>
        <taxon>Opuntia</taxon>
    </lineage>
</organism>
<reference evidence="2" key="1">
    <citation type="journal article" date="2013" name="J. Plant Res.">
        <title>Effect of fungi and light on seed germination of three Opuntia species from semiarid lands of central Mexico.</title>
        <authorList>
            <person name="Delgado-Sanchez P."/>
            <person name="Jimenez-Bremont J.F."/>
            <person name="Guerrero-Gonzalez Mde L."/>
            <person name="Flores J."/>
        </authorList>
    </citation>
    <scope>NUCLEOTIDE SEQUENCE</scope>
    <source>
        <tissue evidence="2">Cladode</tissue>
    </source>
</reference>
<name>A0A7C9ARC1_OPUST</name>
<accession>A0A7C9ARC1</accession>
<dbReference type="PANTHER" id="PTHR33167:SF29">
    <property type="entry name" value="T28K15.14 PROTEIN"/>
    <property type="match status" value="1"/>
</dbReference>
<dbReference type="Pfam" id="PF05904">
    <property type="entry name" value="DUF863"/>
    <property type="match status" value="1"/>
</dbReference>
<dbReference type="PANTHER" id="PTHR33167">
    <property type="entry name" value="TRANSCRIPTION FACTOR, PUTATIVE (DUF863)-RELATED"/>
    <property type="match status" value="1"/>
</dbReference>